<keyword evidence="2" id="KW-1185">Reference proteome</keyword>
<dbReference type="RefSeq" id="YP_009853841.1">
    <property type="nucleotide sequence ID" value="NC_048824.1"/>
</dbReference>
<dbReference type="Proteomes" id="UP000423609">
    <property type="component" value="Segment"/>
</dbReference>
<protein>
    <submittedName>
        <fullName evidence="1">Uncharacterized protein</fullName>
    </submittedName>
</protein>
<name>A0A649VCS0_9CAUD</name>
<sequence>MAAECICAIPDSFNVRMSDLRNPRCPVHGVPIVEGDKATHDELKNLLREQMQEIQLTPGMYVFAISNADIDTCARNLLARYDIRRKR</sequence>
<dbReference type="EMBL" id="MN585993">
    <property type="protein sequence ID" value="QGJ90128.1"/>
    <property type="molecule type" value="Genomic_DNA"/>
</dbReference>
<reference evidence="1 2" key="1">
    <citation type="submission" date="2019-10" db="EMBL/GenBank/DDBJ databases">
        <authorList>
            <person name="Garlena R.A."/>
            <person name="Russell D.A."/>
            <person name="Pope W.H."/>
            <person name="Jacobs-Sera D."/>
            <person name="Hatfull G.F."/>
        </authorList>
    </citation>
    <scope>NUCLEOTIDE SEQUENCE [LARGE SCALE GENOMIC DNA]</scope>
</reference>
<dbReference type="GeneID" id="55624527"/>
<dbReference type="KEGG" id="vg:55624527"/>
<evidence type="ECO:0000313" key="2">
    <source>
        <dbReference type="Proteomes" id="UP000423609"/>
    </source>
</evidence>
<organism evidence="1 2">
    <name type="scientific">Mycobacterium phage Indlulamithi</name>
    <dbReference type="NCBI Taxonomy" id="2656582"/>
    <lineage>
        <taxon>Viruses</taxon>
        <taxon>Duplodnaviria</taxon>
        <taxon>Heunggongvirae</taxon>
        <taxon>Uroviricota</taxon>
        <taxon>Caudoviricetes</taxon>
        <taxon>Indlulamithivirus</taxon>
        <taxon>Indlulamithivirus indlulamithi</taxon>
    </lineage>
</organism>
<accession>A0A649VCS0</accession>
<gene>
    <name evidence="1" type="primary">90</name>
    <name evidence="1" type="ORF">PBI_INDLULAMITHI_90</name>
</gene>
<proteinExistence type="predicted"/>
<evidence type="ECO:0000313" key="1">
    <source>
        <dbReference type="EMBL" id="QGJ90128.1"/>
    </source>
</evidence>